<comment type="caution">
    <text evidence="6">The sequence shown here is derived from an EMBL/GenBank/DDBJ whole genome shotgun (WGS) entry which is preliminary data.</text>
</comment>
<dbReference type="InterPro" id="IPR023321">
    <property type="entry name" value="PINIT"/>
</dbReference>
<reference evidence="6" key="1">
    <citation type="submission" date="2023-06" db="EMBL/GenBank/DDBJ databases">
        <title>Reference genome for the Northern bat (Eptesicus nilssonii), a most northern bat species.</title>
        <authorList>
            <person name="Laine V.N."/>
            <person name="Pulliainen A.T."/>
            <person name="Lilley T.M."/>
        </authorList>
    </citation>
    <scope>NUCLEOTIDE SEQUENCE</scope>
    <source>
        <strain evidence="6">BLF_Eptnil</strain>
        <tissue evidence="6">Kidney</tissue>
    </source>
</reference>
<dbReference type="Pfam" id="PF14324">
    <property type="entry name" value="PINIT"/>
    <property type="match status" value="1"/>
</dbReference>
<keyword evidence="3" id="KW-0808">Transferase</keyword>
<gene>
    <name evidence="6" type="ORF">QTO34_006998</name>
</gene>
<dbReference type="PANTHER" id="PTHR10782:SF12">
    <property type="entry name" value="E3 SUMO-PROTEIN LIGASE PIAS2"/>
    <property type="match status" value="1"/>
</dbReference>
<dbReference type="PROSITE" id="PS51466">
    <property type="entry name" value="PINIT"/>
    <property type="match status" value="1"/>
</dbReference>
<dbReference type="GO" id="GO:0000785">
    <property type="term" value="C:chromatin"/>
    <property type="evidence" value="ECO:0007669"/>
    <property type="project" value="TreeGrafter"/>
</dbReference>
<evidence type="ECO:0000256" key="4">
    <source>
        <dbReference type="ARBA" id="ARBA00022786"/>
    </source>
</evidence>
<sequence length="222" mass="25302">MPLVQTVVQLKTLPFYEVPDVLIKPMSSKQYSTISREVFIFGLTFQLERLYSPSSAETLLGRNKLSSEGNYLNSLCIKVNGKLFTLPGYAPPPKNEIEQRHPGRPMNITCLVRLFSPVPNQSSISWASEIGKLKKNLLQILIVKPPQLAFSVLMLLFICKCMRRSPPGFVLCVTKKKQKKTAYERLILDGLFMEILSDCSDVDEIKFQEDGSWCPMRQRKKL</sequence>
<keyword evidence="7" id="KW-1185">Reference proteome</keyword>
<dbReference type="EMBL" id="JAULJE010000018">
    <property type="protein sequence ID" value="KAK1332325.1"/>
    <property type="molecule type" value="Genomic_DNA"/>
</dbReference>
<evidence type="ECO:0000256" key="1">
    <source>
        <dbReference type="ARBA" id="ARBA00004718"/>
    </source>
</evidence>
<feature type="domain" description="PINIT" evidence="5">
    <location>
        <begin position="1"/>
        <end position="146"/>
    </location>
</feature>
<evidence type="ECO:0000313" key="6">
    <source>
        <dbReference type="EMBL" id="KAK1332325.1"/>
    </source>
</evidence>
<name>A0AA40LH05_CNENI</name>
<dbReference type="Gene3D" id="2.60.120.780">
    <property type="entry name" value="PINIT domain"/>
    <property type="match status" value="1"/>
</dbReference>
<dbReference type="Gene3D" id="3.30.40.10">
    <property type="entry name" value="Zinc/RING finger domain, C3HC4 (zinc finger)"/>
    <property type="match status" value="1"/>
</dbReference>
<evidence type="ECO:0000313" key="7">
    <source>
        <dbReference type="Proteomes" id="UP001177744"/>
    </source>
</evidence>
<keyword evidence="4" id="KW-0833">Ubl conjugation pathway</keyword>
<dbReference type="AlphaFoldDB" id="A0AA40LH05"/>
<comment type="pathway">
    <text evidence="1">Protein modification; protein sumoylation.</text>
</comment>
<evidence type="ECO:0000256" key="3">
    <source>
        <dbReference type="ARBA" id="ARBA00022679"/>
    </source>
</evidence>
<dbReference type="PANTHER" id="PTHR10782">
    <property type="entry name" value="ZINC FINGER MIZ DOMAIN-CONTAINING PROTEIN"/>
    <property type="match status" value="1"/>
</dbReference>
<proteinExistence type="inferred from homology"/>
<dbReference type="GO" id="GO:0003712">
    <property type="term" value="F:transcription coregulator activity"/>
    <property type="evidence" value="ECO:0007669"/>
    <property type="project" value="TreeGrafter"/>
</dbReference>
<dbReference type="GO" id="GO:0016925">
    <property type="term" value="P:protein sumoylation"/>
    <property type="evidence" value="ECO:0007669"/>
    <property type="project" value="TreeGrafter"/>
</dbReference>
<dbReference type="GO" id="GO:0006357">
    <property type="term" value="P:regulation of transcription by RNA polymerase II"/>
    <property type="evidence" value="ECO:0007669"/>
    <property type="project" value="TreeGrafter"/>
</dbReference>
<organism evidence="6 7">
    <name type="scientific">Cnephaeus nilssonii</name>
    <name type="common">Northern bat</name>
    <name type="synonym">Eptesicus nilssonii</name>
    <dbReference type="NCBI Taxonomy" id="3371016"/>
    <lineage>
        <taxon>Eukaryota</taxon>
        <taxon>Metazoa</taxon>
        <taxon>Chordata</taxon>
        <taxon>Craniata</taxon>
        <taxon>Vertebrata</taxon>
        <taxon>Euteleostomi</taxon>
        <taxon>Mammalia</taxon>
        <taxon>Eutheria</taxon>
        <taxon>Laurasiatheria</taxon>
        <taxon>Chiroptera</taxon>
        <taxon>Yangochiroptera</taxon>
        <taxon>Vespertilionidae</taxon>
        <taxon>Cnephaeus</taxon>
    </lineage>
</organism>
<accession>A0AA40LH05</accession>
<dbReference type="GO" id="GO:0061665">
    <property type="term" value="F:SUMO ligase activity"/>
    <property type="evidence" value="ECO:0007669"/>
    <property type="project" value="TreeGrafter"/>
</dbReference>
<dbReference type="InterPro" id="IPR038654">
    <property type="entry name" value="PINIT_sf"/>
</dbReference>
<evidence type="ECO:0000259" key="5">
    <source>
        <dbReference type="PROSITE" id="PS51466"/>
    </source>
</evidence>
<evidence type="ECO:0000256" key="2">
    <source>
        <dbReference type="ARBA" id="ARBA00005383"/>
    </source>
</evidence>
<comment type="similarity">
    <text evidence="2">Belongs to the PIAS family.</text>
</comment>
<dbReference type="InterPro" id="IPR013083">
    <property type="entry name" value="Znf_RING/FYVE/PHD"/>
</dbReference>
<dbReference type="Proteomes" id="UP001177744">
    <property type="component" value="Unassembled WGS sequence"/>
</dbReference>
<protein>
    <recommendedName>
        <fullName evidence="5">PINIT domain-containing protein</fullName>
    </recommendedName>
</protein>